<organism evidence="1 2">
    <name type="scientific">Colletotrichum gloeosporioides (strain Cg-14)</name>
    <name type="common">Anthracnose fungus</name>
    <name type="synonym">Glomerella cingulata</name>
    <dbReference type="NCBI Taxonomy" id="1237896"/>
    <lineage>
        <taxon>Eukaryota</taxon>
        <taxon>Fungi</taxon>
        <taxon>Dikarya</taxon>
        <taxon>Ascomycota</taxon>
        <taxon>Pezizomycotina</taxon>
        <taxon>Sordariomycetes</taxon>
        <taxon>Hypocreomycetidae</taxon>
        <taxon>Glomerellales</taxon>
        <taxon>Glomerellaceae</taxon>
        <taxon>Colletotrichum</taxon>
        <taxon>Colletotrichum gloeosporioides species complex</taxon>
    </lineage>
</organism>
<dbReference type="AlphaFoldDB" id="T0LD04"/>
<gene>
    <name evidence="1" type="ORF">CGLO_14755</name>
</gene>
<evidence type="ECO:0000313" key="2">
    <source>
        <dbReference type="Proteomes" id="UP000015530"/>
    </source>
</evidence>
<accession>T0LD04</accession>
<dbReference type="EMBL" id="AMYD01003489">
    <property type="protein sequence ID" value="EQB46210.1"/>
    <property type="molecule type" value="Genomic_DNA"/>
</dbReference>
<evidence type="ECO:0000313" key="1">
    <source>
        <dbReference type="EMBL" id="EQB46210.1"/>
    </source>
</evidence>
<proteinExistence type="predicted"/>
<comment type="caution">
    <text evidence="1">The sequence shown here is derived from an EMBL/GenBank/DDBJ whole genome shotgun (WGS) entry which is preliminary data.</text>
</comment>
<name>T0LD04_COLGC</name>
<dbReference type="Proteomes" id="UP000015530">
    <property type="component" value="Unassembled WGS sequence"/>
</dbReference>
<sequence>MIWVPSRLSCKLKNLFICIAPHNQRID</sequence>
<dbReference type="HOGENOM" id="CLU_3415200_0_0_1"/>
<protein>
    <submittedName>
        <fullName evidence="1">Uncharacterized protein</fullName>
    </submittedName>
</protein>
<reference evidence="2" key="1">
    <citation type="journal article" date="2013" name="Mol. Plant Microbe Interact.">
        <title>Global aspects of pacC regulation of pathogenicity genes in Colletotrichum gloeosporioides as revealed by transcriptome analysis.</title>
        <authorList>
            <person name="Alkan N."/>
            <person name="Meng X."/>
            <person name="Friedlander G."/>
            <person name="Reuveni E."/>
            <person name="Sukno S."/>
            <person name="Sherman A."/>
            <person name="Thon M."/>
            <person name="Fluhr R."/>
            <person name="Prusky D."/>
        </authorList>
    </citation>
    <scope>NUCLEOTIDE SEQUENCE [LARGE SCALE GENOMIC DNA]</scope>
    <source>
        <strain evidence="2">Cg-14</strain>
    </source>
</reference>